<dbReference type="PANTHER" id="PTHR12358">
    <property type="entry name" value="SPHINGOSINE KINASE"/>
    <property type="match status" value="1"/>
</dbReference>
<dbReference type="Gene3D" id="3.40.50.10330">
    <property type="entry name" value="Probable inorganic polyphosphate/atp-NAD kinase, domain 1"/>
    <property type="match status" value="1"/>
</dbReference>
<dbReference type="Pfam" id="PF24321">
    <property type="entry name" value="DUF7493"/>
    <property type="match status" value="1"/>
</dbReference>
<dbReference type="SUPFAM" id="SSF111331">
    <property type="entry name" value="NAD kinase/diacylglycerol kinase-like"/>
    <property type="match status" value="1"/>
</dbReference>
<gene>
    <name evidence="4" type="ORF">K489DRAFT_322321</name>
</gene>
<dbReference type="AlphaFoldDB" id="A0A6J3LZI8"/>
<name>A0A6J3LZI8_9PEZI</name>
<dbReference type="Proteomes" id="UP000504637">
    <property type="component" value="Unplaced"/>
</dbReference>
<dbReference type="Pfam" id="PF00781">
    <property type="entry name" value="DAGK_cat"/>
    <property type="match status" value="1"/>
</dbReference>
<accession>A0A6J3LZI8</accession>
<dbReference type="InterPro" id="IPR050187">
    <property type="entry name" value="Lipid_Phosphate_FormReg"/>
</dbReference>
<dbReference type="Gene3D" id="2.60.200.40">
    <property type="match status" value="1"/>
</dbReference>
<evidence type="ECO:0000313" key="3">
    <source>
        <dbReference type="Proteomes" id="UP000504637"/>
    </source>
</evidence>
<protein>
    <recommendedName>
        <fullName evidence="2">DAGKc domain-containing protein</fullName>
    </recommendedName>
</protein>
<organism evidence="4">
    <name type="scientific">Dissoconium aciculare CBS 342.82</name>
    <dbReference type="NCBI Taxonomy" id="1314786"/>
    <lineage>
        <taxon>Eukaryota</taxon>
        <taxon>Fungi</taxon>
        <taxon>Dikarya</taxon>
        <taxon>Ascomycota</taxon>
        <taxon>Pezizomycotina</taxon>
        <taxon>Dothideomycetes</taxon>
        <taxon>Dothideomycetidae</taxon>
        <taxon>Mycosphaerellales</taxon>
        <taxon>Dissoconiaceae</taxon>
        <taxon>Dissoconium</taxon>
    </lineage>
</organism>
<dbReference type="RefSeq" id="XP_033458104.1">
    <property type="nucleotide sequence ID" value="XM_033601618.1"/>
</dbReference>
<dbReference type="GO" id="GO:0046512">
    <property type="term" value="P:sphingosine biosynthetic process"/>
    <property type="evidence" value="ECO:0007669"/>
    <property type="project" value="TreeGrafter"/>
</dbReference>
<dbReference type="SMART" id="SM00046">
    <property type="entry name" value="DAGKc"/>
    <property type="match status" value="1"/>
</dbReference>
<proteinExistence type="predicted"/>
<keyword evidence="3" id="KW-1185">Reference proteome</keyword>
<evidence type="ECO:0000256" key="1">
    <source>
        <dbReference type="SAM" id="MobiDB-lite"/>
    </source>
</evidence>
<dbReference type="GO" id="GO:0016773">
    <property type="term" value="F:phosphotransferase activity, alcohol group as acceptor"/>
    <property type="evidence" value="ECO:0007669"/>
    <property type="project" value="UniProtKB-ARBA"/>
</dbReference>
<sequence>MDNNNLEHHNSNPFEDSAASDLPVSDSTAVLTVDRNATLTLGTDALILLDEGLRHKRTASNFGGLLPQLAKTTRAIPFHNILWAAFDDVEVAINYTKPTGRKAGSCRVEQISYAVTDKSLHNHAKRWVEQLLNRAYPSNVMRKKRIKVLINPFGGQGQAQKLWTTQVEPVLVAANCQIDVEQTTYRGHAIEIAKNLDIEAYDVVACASGDGLPHEVFNGLAKHPSPRLALRKIAVFQIPCGSGNAMSLNTTGTASPSLAALELVKAIRAPLDLMAISQGSEVFYSFLSQAVGIVAESDLGTETLRWMGSFRFTWGFLVRLVGKTIYPAEVSMLVDTKDKNEIRNAYRATAEKIEADRLRNVLSESRAEVLSDQEDAQLPPLKYGTVNDDLPAGFSTEDMPNLGNFYVGNMCLMSADLPFFSTSLPSDGRMDLLTIAGDIPSITALRMLTSVEEGTLINHPEVAYQKVLAYRIKPRVAPTAGLISIDGESVPFEPFQAEIVPQLGTILSKYGGYYGFDGRKLK</sequence>
<feature type="domain" description="DAGKc" evidence="2">
    <location>
        <begin position="141"/>
        <end position="280"/>
    </location>
</feature>
<dbReference type="InterPro" id="IPR017438">
    <property type="entry name" value="ATP-NAD_kinase_N"/>
</dbReference>
<evidence type="ECO:0000313" key="4">
    <source>
        <dbReference type="RefSeq" id="XP_033458104.1"/>
    </source>
</evidence>
<reference evidence="4" key="1">
    <citation type="submission" date="2020-01" db="EMBL/GenBank/DDBJ databases">
        <authorList>
            <consortium name="DOE Joint Genome Institute"/>
            <person name="Haridas S."/>
            <person name="Albert R."/>
            <person name="Binder M."/>
            <person name="Bloem J."/>
            <person name="Labutti K."/>
            <person name="Salamov A."/>
            <person name="Andreopoulos B."/>
            <person name="Baker S.E."/>
            <person name="Barry K."/>
            <person name="Bills G."/>
            <person name="Bluhm B.H."/>
            <person name="Cannon C."/>
            <person name="Castanera R."/>
            <person name="Culley D.E."/>
            <person name="Daum C."/>
            <person name="Ezra D."/>
            <person name="Gonzalez J.B."/>
            <person name="Henrissat B."/>
            <person name="Kuo A."/>
            <person name="Liang C."/>
            <person name="Lipzen A."/>
            <person name="Lutzoni F."/>
            <person name="Magnuson J."/>
            <person name="Mondo S."/>
            <person name="Nolan M."/>
            <person name="Ohm R."/>
            <person name="Pangilinan J."/>
            <person name="Park H.-J."/>
            <person name="Ramirez L."/>
            <person name="Alfaro M."/>
            <person name="Sun H."/>
            <person name="Tritt A."/>
            <person name="Yoshinaga Y."/>
            <person name="Zwiers L.-H."/>
            <person name="Turgeon B.G."/>
            <person name="Goodwin S.B."/>
            <person name="Spatafora J.W."/>
            <person name="Crous P.W."/>
            <person name="Grigoriev I.V."/>
        </authorList>
    </citation>
    <scope>NUCLEOTIDE SEQUENCE</scope>
    <source>
        <strain evidence="4">CBS 342.82</strain>
    </source>
</reference>
<dbReference type="InterPro" id="IPR055916">
    <property type="entry name" value="DUF7493"/>
</dbReference>
<feature type="compositionally biased region" description="Basic and acidic residues" evidence="1">
    <location>
        <begin position="1"/>
        <end position="10"/>
    </location>
</feature>
<dbReference type="InterPro" id="IPR016064">
    <property type="entry name" value="NAD/diacylglycerol_kinase_sf"/>
</dbReference>
<dbReference type="PROSITE" id="PS50146">
    <property type="entry name" value="DAGK"/>
    <property type="match status" value="1"/>
</dbReference>
<dbReference type="InterPro" id="IPR001206">
    <property type="entry name" value="Diacylglycerol_kinase_cat_dom"/>
</dbReference>
<dbReference type="GeneID" id="54359418"/>
<evidence type="ECO:0000259" key="2">
    <source>
        <dbReference type="PROSITE" id="PS50146"/>
    </source>
</evidence>
<feature type="region of interest" description="Disordered" evidence="1">
    <location>
        <begin position="1"/>
        <end position="21"/>
    </location>
</feature>
<reference evidence="4" key="2">
    <citation type="submission" date="2020-04" db="EMBL/GenBank/DDBJ databases">
        <authorList>
            <consortium name="NCBI Genome Project"/>
        </authorList>
    </citation>
    <scope>NUCLEOTIDE SEQUENCE</scope>
    <source>
        <strain evidence="4">CBS 342.82</strain>
    </source>
</reference>
<dbReference type="PANTHER" id="PTHR12358:SF31">
    <property type="entry name" value="ACYLGLYCEROL KINASE, MITOCHONDRIAL"/>
    <property type="match status" value="1"/>
</dbReference>
<dbReference type="GO" id="GO:0005737">
    <property type="term" value="C:cytoplasm"/>
    <property type="evidence" value="ECO:0007669"/>
    <property type="project" value="TreeGrafter"/>
</dbReference>
<reference evidence="4" key="3">
    <citation type="submission" date="2025-08" db="UniProtKB">
        <authorList>
            <consortium name="RefSeq"/>
        </authorList>
    </citation>
    <scope>IDENTIFICATION</scope>
    <source>
        <strain evidence="4">CBS 342.82</strain>
    </source>
</reference>
<dbReference type="GO" id="GO:0001727">
    <property type="term" value="F:lipid kinase activity"/>
    <property type="evidence" value="ECO:0007669"/>
    <property type="project" value="TreeGrafter"/>
</dbReference>
<dbReference type="GO" id="GO:0016020">
    <property type="term" value="C:membrane"/>
    <property type="evidence" value="ECO:0007669"/>
    <property type="project" value="TreeGrafter"/>
</dbReference>
<dbReference type="OrthoDB" id="3853857at2759"/>